<keyword evidence="3" id="KW-0812">Transmembrane</keyword>
<comment type="caution">
    <text evidence="5">The sequence shown here is derived from an EMBL/GenBank/DDBJ whole genome shotgun (WGS) entry which is preliminary data.</text>
</comment>
<keyword evidence="3" id="KW-1133">Transmembrane helix</keyword>
<evidence type="ECO:0000256" key="2">
    <source>
        <dbReference type="ARBA" id="ARBA00023445"/>
    </source>
</evidence>
<dbReference type="EMBL" id="JBFTWV010000189">
    <property type="protein sequence ID" value="KAL2784195.1"/>
    <property type="molecule type" value="Genomic_DNA"/>
</dbReference>
<dbReference type="Gene3D" id="3.40.50.720">
    <property type="entry name" value="NAD(P)-binding Rossmann-like Domain"/>
    <property type="match status" value="1"/>
</dbReference>
<protein>
    <recommendedName>
        <fullName evidence="4">NAD-dependent epimerase/dehydratase domain-containing protein</fullName>
    </recommendedName>
</protein>
<feature type="domain" description="NAD-dependent epimerase/dehydratase" evidence="4">
    <location>
        <begin position="7"/>
        <end position="258"/>
    </location>
</feature>
<gene>
    <name evidence="5" type="ORF">BJX66DRAFT_348520</name>
</gene>
<keyword evidence="1" id="KW-0560">Oxidoreductase</keyword>
<evidence type="ECO:0000313" key="5">
    <source>
        <dbReference type="EMBL" id="KAL2784195.1"/>
    </source>
</evidence>
<keyword evidence="3" id="KW-0472">Membrane</keyword>
<dbReference type="InterPro" id="IPR050425">
    <property type="entry name" value="NAD(P)_dehydrat-like"/>
</dbReference>
<keyword evidence="6" id="KW-1185">Reference proteome</keyword>
<dbReference type="PANTHER" id="PTHR10366:SF564">
    <property type="entry name" value="STEROL-4-ALPHA-CARBOXYLATE 3-DEHYDROGENASE, DECARBOXYLATING"/>
    <property type="match status" value="1"/>
</dbReference>
<accession>A0ABR4FLS8</accession>
<comment type="similarity">
    <text evidence="2">Belongs to the NAD(P)-dependent epimerase/dehydratase family. Dihydroflavonol-4-reductase subfamily.</text>
</comment>
<organism evidence="5 6">
    <name type="scientific">Aspergillus keveii</name>
    <dbReference type="NCBI Taxonomy" id="714993"/>
    <lineage>
        <taxon>Eukaryota</taxon>
        <taxon>Fungi</taxon>
        <taxon>Dikarya</taxon>
        <taxon>Ascomycota</taxon>
        <taxon>Pezizomycotina</taxon>
        <taxon>Eurotiomycetes</taxon>
        <taxon>Eurotiomycetidae</taxon>
        <taxon>Eurotiales</taxon>
        <taxon>Aspergillaceae</taxon>
        <taxon>Aspergillus</taxon>
        <taxon>Aspergillus subgen. Nidulantes</taxon>
    </lineage>
</organism>
<evidence type="ECO:0000313" key="6">
    <source>
        <dbReference type="Proteomes" id="UP001610563"/>
    </source>
</evidence>
<dbReference type="InterPro" id="IPR036291">
    <property type="entry name" value="NAD(P)-bd_dom_sf"/>
</dbReference>
<reference evidence="5 6" key="1">
    <citation type="submission" date="2024-07" db="EMBL/GenBank/DDBJ databases">
        <title>Section-level genome sequencing and comparative genomics of Aspergillus sections Usti and Cavernicolus.</title>
        <authorList>
            <consortium name="Lawrence Berkeley National Laboratory"/>
            <person name="Nybo J.L."/>
            <person name="Vesth T.C."/>
            <person name="Theobald S."/>
            <person name="Frisvad J.C."/>
            <person name="Larsen T.O."/>
            <person name="Kjaerboelling I."/>
            <person name="Rothschild-Mancinelli K."/>
            <person name="Lyhne E.K."/>
            <person name="Kogle M.E."/>
            <person name="Barry K."/>
            <person name="Clum A."/>
            <person name="Na H."/>
            <person name="Ledsgaard L."/>
            <person name="Lin J."/>
            <person name="Lipzen A."/>
            <person name="Kuo A."/>
            <person name="Riley R."/>
            <person name="Mondo S."/>
            <person name="Labutti K."/>
            <person name="Haridas S."/>
            <person name="Pangalinan J."/>
            <person name="Salamov A.A."/>
            <person name="Simmons B.A."/>
            <person name="Magnuson J.K."/>
            <person name="Chen J."/>
            <person name="Drula E."/>
            <person name="Henrissat B."/>
            <person name="Wiebenga A."/>
            <person name="Lubbers R.J."/>
            <person name="Gomes A.C."/>
            <person name="Makela M.R."/>
            <person name="Stajich J."/>
            <person name="Grigoriev I.V."/>
            <person name="Mortensen U.H."/>
            <person name="De Vries R.P."/>
            <person name="Baker S.E."/>
            <person name="Andersen M.R."/>
        </authorList>
    </citation>
    <scope>NUCLEOTIDE SEQUENCE [LARGE SCALE GENOMIC DNA]</scope>
    <source>
        <strain evidence="5 6">CBS 209.92</strain>
    </source>
</reference>
<dbReference type="Proteomes" id="UP001610563">
    <property type="component" value="Unassembled WGS sequence"/>
</dbReference>
<dbReference type="PANTHER" id="PTHR10366">
    <property type="entry name" value="NAD DEPENDENT EPIMERASE/DEHYDRATASE"/>
    <property type="match status" value="1"/>
</dbReference>
<sequence length="357" mass="39058">MSSPPLVLVTGGTGFLALWVITHLFCQGYRVRTAVRSLSKVPHIKNCLREAGLTADQIASLEIVQADLLANTGWAAAVADATYIQHIASPFPAQAPKNDEELIKPAREGTLRVLRAARDSGTVMRVVVTSSFAAVGYGHAFEYAGADKERGFAEEDWTDLNGPRKVPAYQKSKLLAERAAWEFMEGEHEQPFDLVTICPVSVFGPALGKDDGTSLRTLVELLSGNAPGIPKLHWPIVDVRDCAKMQLLAMTTPAASRERFISVGEGGLWMEDIAKVLRRRLGEQAKKVPTRVFPNLLVRIIALVWPVVRPVIPELGHEKKVSNAKAKDILGWEWEHSSEEAVVTAAESLLKFGVIEV</sequence>
<dbReference type="Pfam" id="PF01370">
    <property type="entry name" value="Epimerase"/>
    <property type="match status" value="1"/>
</dbReference>
<feature type="transmembrane region" description="Helical" evidence="3">
    <location>
        <begin position="6"/>
        <end position="26"/>
    </location>
</feature>
<evidence type="ECO:0000256" key="3">
    <source>
        <dbReference type="SAM" id="Phobius"/>
    </source>
</evidence>
<evidence type="ECO:0000259" key="4">
    <source>
        <dbReference type="Pfam" id="PF01370"/>
    </source>
</evidence>
<evidence type="ECO:0000256" key="1">
    <source>
        <dbReference type="ARBA" id="ARBA00023002"/>
    </source>
</evidence>
<proteinExistence type="inferred from homology"/>
<name>A0ABR4FLS8_9EURO</name>
<dbReference type="SUPFAM" id="SSF51735">
    <property type="entry name" value="NAD(P)-binding Rossmann-fold domains"/>
    <property type="match status" value="1"/>
</dbReference>
<dbReference type="InterPro" id="IPR001509">
    <property type="entry name" value="Epimerase_deHydtase"/>
</dbReference>